<dbReference type="InterPro" id="IPR051156">
    <property type="entry name" value="Mito/Outer_Membr_Metalloprot"/>
</dbReference>
<gene>
    <name evidence="8" type="ORF">SAMN05443550_101679</name>
</gene>
<keyword evidence="5 6" id="KW-0482">Metalloprotease</keyword>
<dbReference type="Proteomes" id="UP000198850">
    <property type="component" value="Unassembled WGS sequence"/>
</dbReference>
<evidence type="ECO:0000256" key="6">
    <source>
        <dbReference type="RuleBase" id="RU003983"/>
    </source>
</evidence>
<name>A0A1H3XR56_9SPHI</name>
<dbReference type="EMBL" id="FNRA01000001">
    <property type="protein sequence ID" value="SEA01052.1"/>
    <property type="molecule type" value="Genomic_DNA"/>
</dbReference>
<evidence type="ECO:0000313" key="9">
    <source>
        <dbReference type="Proteomes" id="UP000198850"/>
    </source>
</evidence>
<evidence type="ECO:0000259" key="7">
    <source>
        <dbReference type="Pfam" id="PF01435"/>
    </source>
</evidence>
<keyword evidence="2" id="KW-0479">Metal-binding</keyword>
<evidence type="ECO:0000256" key="1">
    <source>
        <dbReference type="ARBA" id="ARBA00022670"/>
    </source>
</evidence>
<dbReference type="AlphaFoldDB" id="A0A1H3XR56"/>
<dbReference type="GO" id="GO:0016020">
    <property type="term" value="C:membrane"/>
    <property type="evidence" value="ECO:0007669"/>
    <property type="project" value="TreeGrafter"/>
</dbReference>
<dbReference type="CDD" id="cd07331">
    <property type="entry name" value="M48C_Oma1_like"/>
    <property type="match status" value="1"/>
</dbReference>
<dbReference type="RefSeq" id="WP_090555096.1">
    <property type="nucleotide sequence ID" value="NZ_FNRA01000001.1"/>
</dbReference>
<dbReference type="OrthoDB" id="9810445at2"/>
<dbReference type="Gene3D" id="3.30.2010.10">
    <property type="entry name" value="Metalloproteases ('zincins'), catalytic domain"/>
    <property type="match status" value="1"/>
</dbReference>
<evidence type="ECO:0000256" key="2">
    <source>
        <dbReference type="ARBA" id="ARBA00022723"/>
    </source>
</evidence>
<comment type="similarity">
    <text evidence="6">Belongs to the peptidase M48 family.</text>
</comment>
<evidence type="ECO:0000256" key="3">
    <source>
        <dbReference type="ARBA" id="ARBA00022801"/>
    </source>
</evidence>
<dbReference type="GO" id="GO:0006515">
    <property type="term" value="P:protein quality control for misfolded or incompletely synthesized proteins"/>
    <property type="evidence" value="ECO:0007669"/>
    <property type="project" value="TreeGrafter"/>
</dbReference>
<accession>A0A1H3XR56</accession>
<sequence>MKKLLLTGIASVILLNYGCSTVPLSGRNRISFVNESEMQTAAAQSYSTLLKAPETKVLNNADAARIRQVGQRIAAAVTKYMNANGYASQIEGFKWEFNLIDSKEVNAWCMPGGKVAVYSGILPVTKDDSGLATVMGHEIAHAVAHHSSERASKAAVAQGLGGLLGAATGGQSSVTQGVINQVYGIGAQGLYLLPNSRTQELEADHLGLIFMSMAGYNPSTAVGFWQRMAAVSQGGQKQPEFLSTHPADATRIAQIQKDLPEAQKYFNSATGKPVN</sequence>
<dbReference type="InterPro" id="IPR001915">
    <property type="entry name" value="Peptidase_M48"/>
</dbReference>
<keyword evidence="9" id="KW-1185">Reference proteome</keyword>
<dbReference type="Pfam" id="PF01435">
    <property type="entry name" value="Peptidase_M48"/>
    <property type="match status" value="1"/>
</dbReference>
<organism evidence="8 9">
    <name type="scientific">Pedobacter hartonius</name>
    <dbReference type="NCBI Taxonomy" id="425514"/>
    <lineage>
        <taxon>Bacteria</taxon>
        <taxon>Pseudomonadati</taxon>
        <taxon>Bacteroidota</taxon>
        <taxon>Sphingobacteriia</taxon>
        <taxon>Sphingobacteriales</taxon>
        <taxon>Sphingobacteriaceae</taxon>
        <taxon>Pedobacter</taxon>
    </lineage>
</organism>
<dbReference type="GO" id="GO:0004222">
    <property type="term" value="F:metalloendopeptidase activity"/>
    <property type="evidence" value="ECO:0007669"/>
    <property type="project" value="InterPro"/>
</dbReference>
<proteinExistence type="inferred from homology"/>
<protein>
    <submittedName>
        <fullName evidence="8">Peptidase family M48</fullName>
    </submittedName>
</protein>
<keyword evidence="4 6" id="KW-0862">Zinc</keyword>
<dbReference type="PANTHER" id="PTHR22726:SF18">
    <property type="entry name" value="PEPTIDASE M48 DOMAIN-CONTAINING PROTEIN"/>
    <property type="match status" value="1"/>
</dbReference>
<dbReference type="GO" id="GO:0046872">
    <property type="term" value="F:metal ion binding"/>
    <property type="evidence" value="ECO:0007669"/>
    <property type="project" value="UniProtKB-KW"/>
</dbReference>
<feature type="domain" description="Peptidase M48" evidence="7">
    <location>
        <begin position="87"/>
        <end position="257"/>
    </location>
</feature>
<keyword evidence="3 6" id="KW-0378">Hydrolase</keyword>
<evidence type="ECO:0000256" key="5">
    <source>
        <dbReference type="ARBA" id="ARBA00023049"/>
    </source>
</evidence>
<dbReference type="PANTHER" id="PTHR22726">
    <property type="entry name" value="METALLOENDOPEPTIDASE OMA1"/>
    <property type="match status" value="1"/>
</dbReference>
<evidence type="ECO:0000313" key="8">
    <source>
        <dbReference type="EMBL" id="SEA01052.1"/>
    </source>
</evidence>
<evidence type="ECO:0000256" key="4">
    <source>
        <dbReference type="ARBA" id="ARBA00022833"/>
    </source>
</evidence>
<comment type="cofactor">
    <cofactor evidence="6">
        <name>Zn(2+)</name>
        <dbReference type="ChEBI" id="CHEBI:29105"/>
    </cofactor>
    <text evidence="6">Binds 1 zinc ion per subunit.</text>
</comment>
<reference evidence="8 9" key="1">
    <citation type="submission" date="2016-10" db="EMBL/GenBank/DDBJ databases">
        <authorList>
            <person name="de Groot N.N."/>
        </authorList>
    </citation>
    <scope>NUCLEOTIDE SEQUENCE [LARGE SCALE GENOMIC DNA]</scope>
    <source>
        <strain evidence="8 9">DSM 19033</strain>
    </source>
</reference>
<dbReference type="STRING" id="425514.SAMN05443550_101679"/>
<keyword evidence="1 6" id="KW-0645">Protease</keyword>